<reference evidence="4" key="2">
    <citation type="submission" date="2015-01" db="EMBL/GenBank/DDBJ databases">
        <title>Evolutionary Origins and Diversification of the Mycorrhizal Mutualists.</title>
        <authorList>
            <consortium name="DOE Joint Genome Institute"/>
            <consortium name="Mycorrhizal Genomics Consortium"/>
            <person name="Kohler A."/>
            <person name="Kuo A."/>
            <person name="Nagy L.G."/>
            <person name="Floudas D."/>
            <person name="Copeland A."/>
            <person name="Barry K.W."/>
            <person name="Cichocki N."/>
            <person name="Veneault-Fourrey C."/>
            <person name="LaButti K."/>
            <person name="Lindquist E.A."/>
            <person name="Lipzen A."/>
            <person name="Lundell T."/>
            <person name="Morin E."/>
            <person name="Murat C."/>
            <person name="Riley R."/>
            <person name="Ohm R."/>
            <person name="Sun H."/>
            <person name="Tunlid A."/>
            <person name="Henrissat B."/>
            <person name="Grigoriev I.V."/>
            <person name="Hibbett D.S."/>
            <person name="Martin F."/>
        </authorList>
    </citation>
    <scope>NUCLEOTIDE SEQUENCE [LARGE SCALE GENOMIC DNA]</scope>
    <source>
        <strain evidence="4">h7</strain>
    </source>
</reference>
<dbReference type="AlphaFoldDB" id="A0A0C2XRT7"/>
<dbReference type="Proteomes" id="UP000053424">
    <property type="component" value="Unassembled WGS sequence"/>
</dbReference>
<name>A0A0C2XRT7_HEBCY</name>
<evidence type="ECO:0000313" key="3">
    <source>
        <dbReference type="EMBL" id="KIM40438.1"/>
    </source>
</evidence>
<keyword evidence="2" id="KW-0812">Transmembrane</keyword>
<feature type="compositionally biased region" description="Polar residues" evidence="1">
    <location>
        <begin position="1"/>
        <end position="15"/>
    </location>
</feature>
<accession>A0A0C2XRT7</accession>
<proteinExistence type="predicted"/>
<feature type="transmembrane region" description="Helical" evidence="2">
    <location>
        <begin position="285"/>
        <end position="308"/>
    </location>
</feature>
<dbReference type="InterPro" id="IPR046521">
    <property type="entry name" value="DUF6698"/>
</dbReference>
<dbReference type="EMBL" id="KN831782">
    <property type="protein sequence ID" value="KIM40438.1"/>
    <property type="molecule type" value="Genomic_DNA"/>
</dbReference>
<evidence type="ECO:0000256" key="2">
    <source>
        <dbReference type="SAM" id="Phobius"/>
    </source>
</evidence>
<gene>
    <name evidence="3" type="ORF">M413DRAFT_28271</name>
</gene>
<reference evidence="3 4" key="1">
    <citation type="submission" date="2014-04" db="EMBL/GenBank/DDBJ databases">
        <authorList>
            <consortium name="DOE Joint Genome Institute"/>
            <person name="Kuo A."/>
            <person name="Gay G."/>
            <person name="Dore J."/>
            <person name="Kohler A."/>
            <person name="Nagy L.G."/>
            <person name="Floudas D."/>
            <person name="Copeland A."/>
            <person name="Barry K.W."/>
            <person name="Cichocki N."/>
            <person name="Veneault-Fourrey C."/>
            <person name="LaButti K."/>
            <person name="Lindquist E.A."/>
            <person name="Lipzen A."/>
            <person name="Lundell T."/>
            <person name="Morin E."/>
            <person name="Murat C."/>
            <person name="Sun H."/>
            <person name="Tunlid A."/>
            <person name="Henrissat B."/>
            <person name="Grigoriev I.V."/>
            <person name="Hibbett D.S."/>
            <person name="Martin F."/>
            <person name="Nordberg H.P."/>
            <person name="Cantor M.N."/>
            <person name="Hua S.X."/>
        </authorList>
    </citation>
    <scope>NUCLEOTIDE SEQUENCE [LARGE SCALE GENOMIC DNA]</scope>
    <source>
        <strain evidence="4">h7</strain>
    </source>
</reference>
<keyword evidence="2" id="KW-0472">Membrane</keyword>
<evidence type="ECO:0000256" key="1">
    <source>
        <dbReference type="SAM" id="MobiDB-lite"/>
    </source>
</evidence>
<sequence length="310" mass="34451">MPPFSSQTRSSSLFHLSSPAPSDPPAPGSDGSAEHGEAASSSDNISQSAWTRHIEEDPEDIDLNSEFNGLNEDEVEDLKHDWERSHTTVRELNQLIPNFQKKIDEGQPEELTEFYAEHGANNARSDNLNQIRECIAEWLNQASPTPSPLLAHNCRKNRGLEHDSPQVQHPWVNASTIAKGLHVHISFCACLFFGARTQIVECVVQEVFSIFFDEVARIYQLIVTPADHTALDFRFTASTIFASFSSIAIPFNFGTAFMTLLTPIAVSIIFTLPILIILLSPISTFIAYGIVLILILTITDIINIYVIIEC</sequence>
<evidence type="ECO:0000313" key="4">
    <source>
        <dbReference type="Proteomes" id="UP000053424"/>
    </source>
</evidence>
<dbReference type="HOGENOM" id="CLU_897308_0_0_1"/>
<organism evidence="3 4">
    <name type="scientific">Hebeloma cylindrosporum</name>
    <dbReference type="NCBI Taxonomy" id="76867"/>
    <lineage>
        <taxon>Eukaryota</taxon>
        <taxon>Fungi</taxon>
        <taxon>Dikarya</taxon>
        <taxon>Basidiomycota</taxon>
        <taxon>Agaricomycotina</taxon>
        <taxon>Agaricomycetes</taxon>
        <taxon>Agaricomycetidae</taxon>
        <taxon>Agaricales</taxon>
        <taxon>Agaricineae</taxon>
        <taxon>Hymenogastraceae</taxon>
        <taxon>Hebeloma</taxon>
    </lineage>
</organism>
<feature type="region of interest" description="Disordered" evidence="1">
    <location>
        <begin position="1"/>
        <end position="48"/>
    </location>
</feature>
<dbReference type="Pfam" id="PF20414">
    <property type="entry name" value="DUF6698"/>
    <property type="match status" value="1"/>
</dbReference>
<dbReference type="OrthoDB" id="2662502at2759"/>
<protein>
    <submittedName>
        <fullName evidence="3">Uncharacterized protein</fullName>
    </submittedName>
</protein>
<keyword evidence="4" id="KW-1185">Reference proteome</keyword>
<feature type="transmembrane region" description="Helical" evidence="2">
    <location>
        <begin position="260"/>
        <end position="279"/>
    </location>
</feature>
<dbReference type="STRING" id="686832.A0A0C2XRT7"/>
<keyword evidence="2" id="KW-1133">Transmembrane helix</keyword>